<dbReference type="RefSeq" id="WP_037325233.1">
    <property type="nucleotide sequence ID" value="NZ_CACVNT010000015.1"/>
</dbReference>
<name>A0A1K1MAM4_RUMFL</name>
<proteinExistence type="predicted"/>
<protein>
    <submittedName>
        <fullName evidence="1">TerY-C metal binding domain-containing protein</fullName>
    </submittedName>
</protein>
<organism evidence="1 2">
    <name type="scientific">Ruminococcus flavefaciens</name>
    <dbReference type="NCBI Taxonomy" id="1265"/>
    <lineage>
        <taxon>Bacteria</taxon>
        <taxon>Bacillati</taxon>
        <taxon>Bacillota</taxon>
        <taxon>Clostridia</taxon>
        <taxon>Eubacteriales</taxon>
        <taxon>Oscillospiraceae</taxon>
        <taxon>Ruminococcus</taxon>
    </lineage>
</organism>
<sequence length="119" mass="13677">MKTDTKAEVILMKCPETQKIYGVRVEEWQGDWFRTWAFPVDVKKASHEGFDKNKIRGNLYPADEYNGCPYCKSVCFVQCTRCGKLSCWNNEERISCAWCGLTGDVSRIEDEVDVKGGDY</sequence>
<evidence type="ECO:0000313" key="1">
    <source>
        <dbReference type="EMBL" id="SFW20180.1"/>
    </source>
</evidence>
<dbReference type="AlphaFoldDB" id="A0A1K1MAM4"/>
<gene>
    <name evidence="1" type="ORF">SAMN02910280_1006</name>
</gene>
<dbReference type="Proteomes" id="UP000183461">
    <property type="component" value="Unassembled WGS sequence"/>
</dbReference>
<accession>A0A1K1MAM4</accession>
<dbReference type="EMBL" id="FPIP01000002">
    <property type="protein sequence ID" value="SFW20180.1"/>
    <property type="molecule type" value="Genomic_DNA"/>
</dbReference>
<evidence type="ECO:0000313" key="2">
    <source>
        <dbReference type="Proteomes" id="UP000183461"/>
    </source>
</evidence>
<reference evidence="1 2" key="1">
    <citation type="submission" date="2016-11" db="EMBL/GenBank/DDBJ databases">
        <authorList>
            <person name="Jaros S."/>
            <person name="Januszkiewicz K."/>
            <person name="Wedrychowicz H."/>
        </authorList>
    </citation>
    <scope>NUCLEOTIDE SEQUENCE [LARGE SCALE GENOMIC DNA]</scope>
    <source>
        <strain evidence="1 2">YL228</strain>
    </source>
</reference>